<reference evidence="2" key="1">
    <citation type="journal article" date="2023" name="G3 (Bethesda)">
        <title>Genome assembly and association tests identify interacting loci associated with vigor, precocity, and sex in interspecific pistachio rootstocks.</title>
        <authorList>
            <person name="Palmer W."/>
            <person name="Jacygrad E."/>
            <person name="Sagayaradj S."/>
            <person name="Cavanaugh K."/>
            <person name="Han R."/>
            <person name="Bertier L."/>
            <person name="Beede B."/>
            <person name="Kafkas S."/>
            <person name="Golino D."/>
            <person name="Preece J."/>
            <person name="Michelmore R."/>
        </authorList>
    </citation>
    <scope>NUCLEOTIDE SEQUENCE [LARGE SCALE GENOMIC DNA]</scope>
</reference>
<protein>
    <submittedName>
        <fullName evidence="1">Uncharacterized protein</fullName>
    </submittedName>
</protein>
<dbReference type="Proteomes" id="UP001164250">
    <property type="component" value="Chromosome 13"/>
</dbReference>
<comment type="caution">
    <text evidence="1">The sequence shown here is derived from an EMBL/GenBank/DDBJ whole genome shotgun (WGS) entry which is preliminary data.</text>
</comment>
<evidence type="ECO:0000313" key="1">
    <source>
        <dbReference type="EMBL" id="KAJ0078542.1"/>
    </source>
</evidence>
<keyword evidence="2" id="KW-1185">Reference proteome</keyword>
<accession>A0ACC0ZUV9</accession>
<evidence type="ECO:0000313" key="2">
    <source>
        <dbReference type="Proteomes" id="UP001164250"/>
    </source>
</evidence>
<dbReference type="EMBL" id="CM047909">
    <property type="protein sequence ID" value="KAJ0078542.1"/>
    <property type="molecule type" value="Genomic_DNA"/>
</dbReference>
<proteinExistence type="predicted"/>
<gene>
    <name evidence="1" type="ORF">Patl1_24027</name>
</gene>
<sequence length="172" mass="19459">MMINQIHLFTTLLAFLFLLNKPCNVLANENIIAKTCKLTQFPQECISNLGSDPRSSSADLTGLSKIAYQLSATKVNETMLLASQLVFNSTDYEAWSFLQVCLSYYKSISKQIFNEGIVAFDEKKYDKAYQVLEKANQAIVGCNNTNQSPLYESNTMNYRFITDTMAIINKLF</sequence>
<name>A0ACC0ZUV9_9ROSI</name>
<organism evidence="1 2">
    <name type="scientific">Pistacia atlantica</name>
    <dbReference type="NCBI Taxonomy" id="434234"/>
    <lineage>
        <taxon>Eukaryota</taxon>
        <taxon>Viridiplantae</taxon>
        <taxon>Streptophyta</taxon>
        <taxon>Embryophyta</taxon>
        <taxon>Tracheophyta</taxon>
        <taxon>Spermatophyta</taxon>
        <taxon>Magnoliopsida</taxon>
        <taxon>eudicotyledons</taxon>
        <taxon>Gunneridae</taxon>
        <taxon>Pentapetalae</taxon>
        <taxon>rosids</taxon>
        <taxon>malvids</taxon>
        <taxon>Sapindales</taxon>
        <taxon>Anacardiaceae</taxon>
        <taxon>Pistacia</taxon>
    </lineage>
</organism>